<name>F0SSC6_RUBBR</name>
<keyword evidence="11" id="KW-1185">Reference proteome</keyword>
<proteinExistence type="predicted"/>
<evidence type="ECO:0000313" key="10">
    <source>
        <dbReference type="EMBL" id="ADY59197.1"/>
    </source>
</evidence>
<keyword evidence="6 8" id="KW-0472">Membrane</keyword>
<comment type="subcellular location">
    <subcellularLocation>
        <location evidence="1">Cell membrane</location>
        <topology evidence="1">Multi-pass membrane protein</topology>
    </subcellularLocation>
</comment>
<evidence type="ECO:0000256" key="8">
    <source>
        <dbReference type="SAM" id="Phobius"/>
    </source>
</evidence>
<sequence length="254" mass="27389">MLRQPSNSRDSSYGTSPVFPLWLRIAFPLCAAGLAVLMFSCDLTVARYIQENRPPGFLRELVENTEPFGHGIGVVILLATMAISHRERWRNYVHTGAIALGAGLITDLFKASYGRIRPRDLPWDQVASVQDTFLGWFPLLNGLDSHTSFPSGHTTVAFALAVCLSVLFPKGRNMFLGLAAFVACGRVLTSAHYLSDVCMGAAVGWTVAQTAIYAGRKNALARLVRETKSSSVESTPSVSLNPSAAAADSSRQAA</sequence>
<dbReference type="HOGENOM" id="CLU_1093649_0_0_0"/>
<dbReference type="Gene3D" id="1.20.144.10">
    <property type="entry name" value="Phosphatidic acid phosphatase type 2/haloperoxidase"/>
    <property type="match status" value="1"/>
</dbReference>
<dbReference type="GO" id="GO:0005886">
    <property type="term" value="C:plasma membrane"/>
    <property type="evidence" value="ECO:0007669"/>
    <property type="project" value="UniProtKB-SubCell"/>
</dbReference>
<evidence type="ECO:0000313" key="11">
    <source>
        <dbReference type="Proteomes" id="UP000006860"/>
    </source>
</evidence>
<evidence type="ECO:0000256" key="2">
    <source>
        <dbReference type="ARBA" id="ARBA00022475"/>
    </source>
</evidence>
<dbReference type="SMART" id="SM00014">
    <property type="entry name" value="acidPPc"/>
    <property type="match status" value="1"/>
</dbReference>
<protein>
    <submittedName>
        <fullName evidence="10">Phosphoesterase PA-phosphatase related protein</fullName>
    </submittedName>
</protein>
<dbReference type="STRING" id="756272.Plabr_1586"/>
<keyword evidence="5 8" id="KW-1133">Transmembrane helix</keyword>
<feature type="transmembrane region" description="Helical" evidence="8">
    <location>
        <begin position="21"/>
        <end position="48"/>
    </location>
</feature>
<gene>
    <name evidence="10" type="ordered locus">Plabr_1586</name>
</gene>
<feature type="region of interest" description="Disordered" evidence="7">
    <location>
        <begin position="228"/>
        <end position="254"/>
    </location>
</feature>
<dbReference type="OrthoDB" id="268168at2"/>
<feature type="domain" description="Phosphatidic acid phosphatase type 2/haloperoxidase" evidence="9">
    <location>
        <begin position="92"/>
        <end position="212"/>
    </location>
</feature>
<dbReference type="eggNOG" id="COG0671">
    <property type="taxonomic scope" value="Bacteria"/>
</dbReference>
<evidence type="ECO:0000256" key="4">
    <source>
        <dbReference type="ARBA" id="ARBA00022801"/>
    </source>
</evidence>
<dbReference type="PANTHER" id="PTHR14969">
    <property type="entry name" value="SPHINGOSINE-1-PHOSPHATE PHOSPHOHYDROLASE"/>
    <property type="match status" value="1"/>
</dbReference>
<dbReference type="SUPFAM" id="SSF48317">
    <property type="entry name" value="Acid phosphatase/Vanadium-dependent haloperoxidase"/>
    <property type="match status" value="1"/>
</dbReference>
<dbReference type="RefSeq" id="WP_013627925.1">
    <property type="nucleotide sequence ID" value="NC_015174.1"/>
</dbReference>
<keyword evidence="3 8" id="KW-0812">Transmembrane</keyword>
<dbReference type="GO" id="GO:0016787">
    <property type="term" value="F:hydrolase activity"/>
    <property type="evidence" value="ECO:0007669"/>
    <property type="project" value="UniProtKB-KW"/>
</dbReference>
<dbReference type="InterPro" id="IPR036938">
    <property type="entry name" value="PAP2/HPO_sf"/>
</dbReference>
<organism evidence="10 11">
    <name type="scientific">Rubinisphaera brasiliensis (strain ATCC 49424 / DSM 5305 / JCM 21570 / IAM 15109 / NBRC 103401 / IFAM 1448)</name>
    <name type="common">Planctomyces brasiliensis</name>
    <dbReference type="NCBI Taxonomy" id="756272"/>
    <lineage>
        <taxon>Bacteria</taxon>
        <taxon>Pseudomonadati</taxon>
        <taxon>Planctomycetota</taxon>
        <taxon>Planctomycetia</taxon>
        <taxon>Planctomycetales</taxon>
        <taxon>Planctomycetaceae</taxon>
        <taxon>Rubinisphaera</taxon>
    </lineage>
</organism>
<dbReference type="Pfam" id="PF01569">
    <property type="entry name" value="PAP2"/>
    <property type="match status" value="1"/>
</dbReference>
<feature type="transmembrane region" description="Helical" evidence="8">
    <location>
        <begin position="149"/>
        <end position="168"/>
    </location>
</feature>
<dbReference type="AlphaFoldDB" id="F0SSC6"/>
<evidence type="ECO:0000256" key="7">
    <source>
        <dbReference type="SAM" id="MobiDB-lite"/>
    </source>
</evidence>
<feature type="compositionally biased region" description="Low complexity" evidence="7">
    <location>
        <begin position="229"/>
        <end position="254"/>
    </location>
</feature>
<dbReference type="PANTHER" id="PTHR14969:SF62">
    <property type="entry name" value="DECAPRENYLPHOSPHORYL-5-PHOSPHORIBOSE PHOSPHATASE RV3807C-RELATED"/>
    <property type="match status" value="1"/>
</dbReference>
<evidence type="ECO:0000259" key="9">
    <source>
        <dbReference type="SMART" id="SM00014"/>
    </source>
</evidence>
<feature type="transmembrane region" description="Helical" evidence="8">
    <location>
        <begin position="92"/>
        <end position="113"/>
    </location>
</feature>
<dbReference type="InterPro" id="IPR000326">
    <property type="entry name" value="PAP2/HPO"/>
</dbReference>
<reference evidence="11" key="1">
    <citation type="submission" date="2011-02" db="EMBL/GenBank/DDBJ databases">
        <title>The complete genome of Planctomyces brasiliensis DSM 5305.</title>
        <authorList>
            <person name="Lucas S."/>
            <person name="Copeland A."/>
            <person name="Lapidus A."/>
            <person name="Bruce D."/>
            <person name="Goodwin L."/>
            <person name="Pitluck S."/>
            <person name="Kyrpides N."/>
            <person name="Mavromatis K."/>
            <person name="Pagani I."/>
            <person name="Ivanova N."/>
            <person name="Ovchinnikova G."/>
            <person name="Lu M."/>
            <person name="Detter J.C."/>
            <person name="Han C."/>
            <person name="Land M."/>
            <person name="Hauser L."/>
            <person name="Markowitz V."/>
            <person name="Cheng J.-F."/>
            <person name="Hugenholtz P."/>
            <person name="Woyke T."/>
            <person name="Wu D."/>
            <person name="Tindall B."/>
            <person name="Pomrenke H.G."/>
            <person name="Brambilla E."/>
            <person name="Klenk H.-P."/>
            <person name="Eisen J.A."/>
        </authorList>
    </citation>
    <scope>NUCLEOTIDE SEQUENCE [LARGE SCALE GENOMIC DNA]</scope>
    <source>
        <strain evidence="11">ATCC 49424 / DSM 5305 / JCM 21570 / NBRC 103401 / IFAM 1448</strain>
    </source>
</reference>
<keyword evidence="2" id="KW-1003">Cell membrane</keyword>
<evidence type="ECO:0000256" key="1">
    <source>
        <dbReference type="ARBA" id="ARBA00004651"/>
    </source>
</evidence>
<dbReference type="EMBL" id="CP002546">
    <property type="protein sequence ID" value="ADY59197.1"/>
    <property type="molecule type" value="Genomic_DNA"/>
</dbReference>
<evidence type="ECO:0000256" key="3">
    <source>
        <dbReference type="ARBA" id="ARBA00022692"/>
    </source>
</evidence>
<dbReference type="KEGG" id="pbs:Plabr_1586"/>
<evidence type="ECO:0000256" key="6">
    <source>
        <dbReference type="ARBA" id="ARBA00023136"/>
    </source>
</evidence>
<keyword evidence="4" id="KW-0378">Hydrolase</keyword>
<accession>F0SSC6</accession>
<evidence type="ECO:0000256" key="5">
    <source>
        <dbReference type="ARBA" id="ARBA00022989"/>
    </source>
</evidence>
<dbReference type="Proteomes" id="UP000006860">
    <property type="component" value="Chromosome"/>
</dbReference>